<dbReference type="CDD" id="cd00130">
    <property type="entry name" value="PAS"/>
    <property type="match status" value="1"/>
</dbReference>
<organism evidence="3 4">
    <name type="scientific">Azospirillum brasilense</name>
    <dbReference type="NCBI Taxonomy" id="192"/>
    <lineage>
        <taxon>Bacteria</taxon>
        <taxon>Pseudomonadati</taxon>
        <taxon>Pseudomonadota</taxon>
        <taxon>Alphaproteobacteria</taxon>
        <taxon>Rhodospirillales</taxon>
        <taxon>Azospirillaceae</taxon>
        <taxon>Azospirillum</taxon>
    </lineage>
</organism>
<keyword evidence="5" id="KW-1185">Reference proteome</keyword>
<gene>
    <name evidence="3" type="ORF">D3868_12535</name>
    <name evidence="2" type="ORF">SIM66_19590</name>
</gene>
<protein>
    <submittedName>
        <fullName evidence="3">PAS domain S-box protein</fullName>
    </submittedName>
    <submittedName>
        <fullName evidence="2">PAS domain-containing protein</fullName>
    </submittedName>
</protein>
<proteinExistence type="predicted"/>
<accession>A0A0P0F4Z5</accession>
<dbReference type="InterPro" id="IPR000014">
    <property type="entry name" value="PAS"/>
</dbReference>
<name>A0A0P0F4Z5_AZOBR</name>
<dbReference type="EMBL" id="JAWXYC010000004">
    <property type="protein sequence ID" value="MDX5953382.1"/>
    <property type="molecule type" value="Genomic_DNA"/>
</dbReference>
<reference evidence="3 4" key="1">
    <citation type="submission" date="2018-09" db="EMBL/GenBank/DDBJ databases">
        <title>Whole genome based analysis of evolution and adaptive divergence in Indian and Brazilian strains of Azospirillum brasilense.</title>
        <authorList>
            <person name="Singh C."/>
            <person name="Tripathi A.K."/>
        </authorList>
    </citation>
    <scope>NUCLEOTIDE SEQUENCE [LARGE SCALE GENOMIC DNA]</scope>
    <source>
        <strain evidence="3 4">MTCC4038</strain>
    </source>
</reference>
<dbReference type="Gene3D" id="3.30.450.20">
    <property type="entry name" value="PAS domain"/>
    <property type="match status" value="1"/>
</dbReference>
<dbReference type="PROSITE" id="PS50112">
    <property type="entry name" value="PAS"/>
    <property type="match status" value="1"/>
</dbReference>
<reference evidence="2 5" key="2">
    <citation type="submission" date="2023-11" db="EMBL/GenBank/DDBJ databases">
        <title>MicrobeMod: A computational toolkit for identifying prokaryotic methylation and restriction-modification with nanopore sequencing.</title>
        <authorList>
            <person name="Crits-Christoph A."/>
            <person name="Kang S.C."/>
            <person name="Lee H."/>
            <person name="Ostrov N."/>
        </authorList>
    </citation>
    <scope>NUCLEOTIDE SEQUENCE [LARGE SCALE GENOMIC DNA]</scope>
    <source>
        <strain evidence="2 5">ATCC 29145</strain>
    </source>
</reference>
<sequence>MAHSAVLSPGPRDRTLTGVERFFDADEVIVSKTDLKGRITYANRVFQRVAGYSEAELMGAPHSIVRHPDMPRCVFKLLWDTLGAGQEIFAYVVNRARNGDHYWVFAHVTPSYDVNGRLVGYHSSRRVPDRSAIDKVVPLYRTLLDIENRHEDRKQGMNEAFATVVGLLTEKGIGYDEFVFSL</sequence>
<dbReference type="NCBIfam" id="TIGR00229">
    <property type="entry name" value="sensory_box"/>
    <property type="match status" value="1"/>
</dbReference>
<evidence type="ECO:0000313" key="4">
    <source>
        <dbReference type="Proteomes" id="UP000298774"/>
    </source>
</evidence>
<feature type="domain" description="PAS" evidence="1">
    <location>
        <begin position="34"/>
        <end position="59"/>
    </location>
</feature>
<evidence type="ECO:0000313" key="2">
    <source>
        <dbReference type="EMBL" id="MDX5953382.1"/>
    </source>
</evidence>
<dbReference type="AlphaFoldDB" id="A0A0P0F4Z5"/>
<evidence type="ECO:0000313" key="3">
    <source>
        <dbReference type="EMBL" id="QCO09787.1"/>
    </source>
</evidence>
<dbReference type="InterPro" id="IPR013655">
    <property type="entry name" value="PAS_fold_3"/>
</dbReference>
<dbReference type="EMBL" id="CP032339">
    <property type="protein sequence ID" value="QCO09787.1"/>
    <property type="molecule type" value="Genomic_DNA"/>
</dbReference>
<dbReference type="Pfam" id="PF08447">
    <property type="entry name" value="PAS_3"/>
    <property type="match status" value="1"/>
</dbReference>
<dbReference type="Proteomes" id="UP001277471">
    <property type="component" value="Unassembled WGS sequence"/>
</dbReference>
<evidence type="ECO:0000313" key="5">
    <source>
        <dbReference type="Proteomes" id="UP001277471"/>
    </source>
</evidence>
<dbReference type="GeneID" id="56450585"/>
<dbReference type="SUPFAM" id="SSF55785">
    <property type="entry name" value="PYP-like sensor domain (PAS domain)"/>
    <property type="match status" value="1"/>
</dbReference>
<dbReference type="RefSeq" id="WP_051140137.1">
    <property type="nucleotide sequence ID" value="NZ_CP012914.1"/>
</dbReference>
<dbReference type="Proteomes" id="UP000298774">
    <property type="component" value="Chromosome"/>
</dbReference>
<dbReference type="InterPro" id="IPR035965">
    <property type="entry name" value="PAS-like_dom_sf"/>
</dbReference>
<evidence type="ECO:0000259" key="1">
    <source>
        <dbReference type="PROSITE" id="PS50112"/>
    </source>
</evidence>
<dbReference type="KEGG" id="abf:AMK58_04435"/>